<sequence>MKDSTKHRVKRSNIAADGKKSGVGDKGLATAPMIRPSPSKCRNTPSHEQPAAPALSQKQGLAPESAQRFHSDTRVQLSNVSVTLVRGDDDLLYYRFYAEGRHALIPAPEVITNDSRVFGELAKIDVLATLPEQKRLIKALIAGAQVEDGSKVVTRLGYEDADIPRYFVYGDGSIISPVEVSNIYPLVGSNKVFASKGRFQAYEFFVSAALRNQSIPITVFFFALSEVIKPFAVAAGLNVENKIMELVGGSTNYKSALTSIVAASAWGFATQQDGYAKRWNMTDNKIEEYFRDYNSHLLVLDEATLASKDVHKRGEMIANVVHRVSSGQGRGRSGVEDRGHSVTVLSNSNQPIRSLLPPEQDVIDALEVRLISFQMPQRANGFFDTIPLNSDAVGTAMGRVFRTVQKHHGLAARRLIRKLLNLAISDKAHLQNIIEKAVAKFLKAAGMISADVGTLDHRRIQPFALAYATAVVSFKTGAFHKQRWGKVRRSILRAWTDHASLGRETSQDSHLHSYMTDSGNSFVDCRSGSKPEISDGTFGKLAGFFITGRDGRLYLAVPASQVESMGLSKAALKTWKSKGLLRADSGGLQTKLRLRKVKGQEKQDAFYRFLLAAVPDKVKLLE</sequence>
<comment type="caution">
    <text evidence="3">The sequence shown here is derived from an EMBL/GenBank/DDBJ whole genome shotgun (WGS) entry which is preliminary data.</text>
</comment>
<protein>
    <submittedName>
        <fullName evidence="3">DUF927 domain-containing protein</fullName>
    </submittedName>
</protein>
<feature type="region of interest" description="Disordered" evidence="1">
    <location>
        <begin position="1"/>
        <end position="70"/>
    </location>
</feature>
<evidence type="ECO:0000313" key="3">
    <source>
        <dbReference type="EMBL" id="TNM66216.1"/>
    </source>
</evidence>
<organism evidence="3 4">
    <name type="scientific">Aliirhizobium smilacinae</name>
    <dbReference type="NCBI Taxonomy" id="1395944"/>
    <lineage>
        <taxon>Bacteria</taxon>
        <taxon>Pseudomonadati</taxon>
        <taxon>Pseudomonadota</taxon>
        <taxon>Alphaproteobacteria</taxon>
        <taxon>Hyphomicrobiales</taxon>
        <taxon>Rhizobiaceae</taxon>
        <taxon>Aliirhizobium</taxon>
    </lineage>
</organism>
<dbReference type="EMBL" id="VDMN01000001">
    <property type="protein sequence ID" value="TNM66216.1"/>
    <property type="molecule type" value="Genomic_DNA"/>
</dbReference>
<name>A0A5C4XRK0_9HYPH</name>
<dbReference type="Proteomes" id="UP000311605">
    <property type="component" value="Unassembled WGS sequence"/>
</dbReference>
<dbReference type="AlphaFoldDB" id="A0A5C4XRK0"/>
<dbReference type="Pfam" id="PF06048">
    <property type="entry name" value="DUF927"/>
    <property type="match status" value="1"/>
</dbReference>
<gene>
    <name evidence="3" type="ORF">FHP24_08430</name>
</gene>
<reference evidence="3 4" key="1">
    <citation type="submission" date="2019-06" db="EMBL/GenBank/DDBJ databases">
        <title>The draft genome of Rhizobium smilacinae PTYR-5.</title>
        <authorList>
            <person name="Liu L."/>
            <person name="Li L."/>
            <person name="Zhang X."/>
        </authorList>
    </citation>
    <scope>NUCLEOTIDE SEQUENCE [LARGE SCALE GENOMIC DNA]</scope>
    <source>
        <strain evidence="3 4">PTYR-5</strain>
    </source>
</reference>
<proteinExistence type="predicted"/>
<feature type="domain" description="DUF927" evidence="2">
    <location>
        <begin position="108"/>
        <end position="335"/>
    </location>
</feature>
<keyword evidence="4" id="KW-1185">Reference proteome</keyword>
<dbReference type="OrthoDB" id="8365989at2"/>
<dbReference type="RefSeq" id="WP_139675440.1">
    <property type="nucleotide sequence ID" value="NZ_VDMN01000001.1"/>
</dbReference>
<evidence type="ECO:0000313" key="4">
    <source>
        <dbReference type="Proteomes" id="UP000311605"/>
    </source>
</evidence>
<evidence type="ECO:0000259" key="2">
    <source>
        <dbReference type="Pfam" id="PF06048"/>
    </source>
</evidence>
<accession>A0A5C4XRK0</accession>
<evidence type="ECO:0000256" key="1">
    <source>
        <dbReference type="SAM" id="MobiDB-lite"/>
    </source>
</evidence>
<dbReference type="InterPro" id="IPR009270">
    <property type="entry name" value="DUF927"/>
</dbReference>